<organism evidence="1 2">
    <name type="scientific">Romanomermis culicivorax</name>
    <name type="common">Nematode worm</name>
    <dbReference type="NCBI Taxonomy" id="13658"/>
    <lineage>
        <taxon>Eukaryota</taxon>
        <taxon>Metazoa</taxon>
        <taxon>Ecdysozoa</taxon>
        <taxon>Nematoda</taxon>
        <taxon>Enoplea</taxon>
        <taxon>Dorylaimia</taxon>
        <taxon>Mermithida</taxon>
        <taxon>Mermithoidea</taxon>
        <taxon>Mermithidae</taxon>
        <taxon>Romanomermis</taxon>
    </lineage>
</organism>
<evidence type="ECO:0000313" key="2">
    <source>
        <dbReference type="WBParaSite" id="nRc.2.0.1.t46653-RA"/>
    </source>
</evidence>
<dbReference type="Proteomes" id="UP000887565">
    <property type="component" value="Unplaced"/>
</dbReference>
<keyword evidence="1" id="KW-1185">Reference proteome</keyword>
<protein>
    <submittedName>
        <fullName evidence="2">Uncharacterized protein</fullName>
    </submittedName>
</protein>
<dbReference type="WBParaSite" id="nRc.2.0.1.t46653-RA">
    <property type="protein sequence ID" value="nRc.2.0.1.t46653-RA"/>
    <property type="gene ID" value="nRc.2.0.1.g46653"/>
</dbReference>
<dbReference type="AlphaFoldDB" id="A0A915L855"/>
<reference evidence="2" key="1">
    <citation type="submission" date="2022-11" db="UniProtKB">
        <authorList>
            <consortium name="WormBaseParasite"/>
        </authorList>
    </citation>
    <scope>IDENTIFICATION</scope>
</reference>
<sequence>MADGGIYEISRLARLTSEDGKQSSKDGVIGGASGAPFGNAERKITGAALSGVPFKEKGPSSLFIFSSDNFVRRYASNLIEWPYPFLPSNSSLRIAID</sequence>
<accession>A0A915L855</accession>
<proteinExistence type="predicted"/>
<evidence type="ECO:0000313" key="1">
    <source>
        <dbReference type="Proteomes" id="UP000887565"/>
    </source>
</evidence>
<name>A0A915L855_ROMCU</name>